<dbReference type="EMBL" id="BAAALN010000019">
    <property type="protein sequence ID" value="GAA1251561.1"/>
    <property type="molecule type" value="Genomic_DNA"/>
</dbReference>
<gene>
    <name evidence="1" type="ORF">GCM10009676_42980</name>
</gene>
<comment type="caution">
    <text evidence="1">The sequence shown here is derived from an EMBL/GenBank/DDBJ whole genome shotgun (WGS) entry which is preliminary data.</text>
</comment>
<keyword evidence="2" id="KW-1185">Reference proteome</keyword>
<dbReference type="RefSeq" id="WP_253865345.1">
    <property type="nucleotide sequence ID" value="NZ_BAAALN010000019.1"/>
</dbReference>
<accession>A0ABP4HB05</accession>
<evidence type="ECO:0000313" key="2">
    <source>
        <dbReference type="Proteomes" id="UP001500653"/>
    </source>
</evidence>
<protein>
    <submittedName>
        <fullName evidence="1">Uncharacterized protein</fullName>
    </submittedName>
</protein>
<name>A0ABP4HB05_9PSEU</name>
<proteinExistence type="predicted"/>
<sequence>MAKGVDWSKRADYVRKRHAIETSWADEAVQDAYAVWQRPDPASRSGRSVRVVGYSVTAGSIPTVILVSPVVGDDEHPDGDWWGTNAWFSNQSDRRTYVEVDDE</sequence>
<reference evidence="2" key="1">
    <citation type="journal article" date="2019" name="Int. J. Syst. Evol. Microbiol.">
        <title>The Global Catalogue of Microorganisms (GCM) 10K type strain sequencing project: providing services to taxonomists for standard genome sequencing and annotation.</title>
        <authorList>
            <consortium name="The Broad Institute Genomics Platform"/>
            <consortium name="The Broad Institute Genome Sequencing Center for Infectious Disease"/>
            <person name="Wu L."/>
            <person name="Ma J."/>
        </authorList>
    </citation>
    <scope>NUCLEOTIDE SEQUENCE [LARGE SCALE GENOMIC DNA]</scope>
    <source>
        <strain evidence="2">JCM 13023</strain>
    </source>
</reference>
<dbReference type="Proteomes" id="UP001500653">
    <property type="component" value="Unassembled WGS sequence"/>
</dbReference>
<evidence type="ECO:0000313" key="1">
    <source>
        <dbReference type="EMBL" id="GAA1251561.1"/>
    </source>
</evidence>
<organism evidence="1 2">
    <name type="scientific">Prauserella halophila</name>
    <dbReference type="NCBI Taxonomy" id="185641"/>
    <lineage>
        <taxon>Bacteria</taxon>
        <taxon>Bacillati</taxon>
        <taxon>Actinomycetota</taxon>
        <taxon>Actinomycetes</taxon>
        <taxon>Pseudonocardiales</taxon>
        <taxon>Pseudonocardiaceae</taxon>
        <taxon>Prauserella</taxon>
    </lineage>
</organism>